<dbReference type="EMBL" id="KZ451908">
    <property type="protein sequence ID" value="PKA63672.1"/>
    <property type="molecule type" value="Genomic_DNA"/>
</dbReference>
<protein>
    <submittedName>
        <fullName evidence="2">Uncharacterized protein</fullName>
    </submittedName>
</protein>
<dbReference type="STRING" id="1088818.A0A2I0B7B1"/>
<name>A0A2I0B7B1_9ASPA</name>
<organism evidence="2 3">
    <name type="scientific">Apostasia shenzhenica</name>
    <dbReference type="NCBI Taxonomy" id="1088818"/>
    <lineage>
        <taxon>Eukaryota</taxon>
        <taxon>Viridiplantae</taxon>
        <taxon>Streptophyta</taxon>
        <taxon>Embryophyta</taxon>
        <taxon>Tracheophyta</taxon>
        <taxon>Spermatophyta</taxon>
        <taxon>Magnoliopsida</taxon>
        <taxon>Liliopsida</taxon>
        <taxon>Asparagales</taxon>
        <taxon>Orchidaceae</taxon>
        <taxon>Apostasioideae</taxon>
        <taxon>Apostasia</taxon>
    </lineage>
</organism>
<sequence length="168" mass="18890">MAAAPSLIAWRALFAGLGCFMLATLLYTIITDGSPFRREILTPDGFSKTLEPLFTFTVSHAYTSLAIFYLFIGKLSNSLRKLRHGNWKDGECKVKCSYVVLGRMVFSFLGIMMTVIILYTLLTDGWPFRKELLTPLHFLVTCDSVLLGIKSWIHILLSSLTAIPTELF</sequence>
<accession>A0A2I0B7B1</accession>
<feature type="transmembrane region" description="Helical" evidence="1">
    <location>
        <begin position="134"/>
        <end position="153"/>
    </location>
</feature>
<keyword evidence="1" id="KW-1133">Transmembrane helix</keyword>
<dbReference type="PANTHER" id="PTHR36318:SF3">
    <property type="entry name" value="OS06G0581300 PROTEIN"/>
    <property type="match status" value="1"/>
</dbReference>
<proteinExistence type="predicted"/>
<dbReference type="InterPro" id="IPR009943">
    <property type="entry name" value="DUF1475"/>
</dbReference>
<dbReference type="OrthoDB" id="611851at2759"/>
<evidence type="ECO:0000256" key="1">
    <source>
        <dbReference type="SAM" id="Phobius"/>
    </source>
</evidence>
<keyword evidence="1" id="KW-0812">Transmembrane</keyword>
<dbReference type="Pfam" id="PF07343">
    <property type="entry name" value="DUF1475"/>
    <property type="match status" value="2"/>
</dbReference>
<feature type="transmembrane region" description="Helical" evidence="1">
    <location>
        <begin position="50"/>
        <end position="72"/>
    </location>
</feature>
<feature type="transmembrane region" description="Helical" evidence="1">
    <location>
        <begin position="12"/>
        <end position="30"/>
    </location>
</feature>
<keyword evidence="3" id="KW-1185">Reference proteome</keyword>
<reference evidence="2 3" key="1">
    <citation type="journal article" date="2017" name="Nature">
        <title>The Apostasia genome and the evolution of orchids.</title>
        <authorList>
            <person name="Zhang G.Q."/>
            <person name="Liu K.W."/>
            <person name="Li Z."/>
            <person name="Lohaus R."/>
            <person name="Hsiao Y.Y."/>
            <person name="Niu S.C."/>
            <person name="Wang J.Y."/>
            <person name="Lin Y.C."/>
            <person name="Xu Q."/>
            <person name="Chen L.J."/>
            <person name="Yoshida K."/>
            <person name="Fujiwara S."/>
            <person name="Wang Z.W."/>
            <person name="Zhang Y.Q."/>
            <person name="Mitsuda N."/>
            <person name="Wang M."/>
            <person name="Liu G.H."/>
            <person name="Pecoraro L."/>
            <person name="Huang H.X."/>
            <person name="Xiao X.J."/>
            <person name="Lin M."/>
            <person name="Wu X.Y."/>
            <person name="Wu W.L."/>
            <person name="Chen Y.Y."/>
            <person name="Chang S.B."/>
            <person name="Sakamoto S."/>
            <person name="Ohme-Takagi M."/>
            <person name="Yagi M."/>
            <person name="Zeng S.J."/>
            <person name="Shen C.Y."/>
            <person name="Yeh C.M."/>
            <person name="Luo Y.B."/>
            <person name="Tsai W.C."/>
            <person name="Van de Peer Y."/>
            <person name="Liu Z.J."/>
        </authorList>
    </citation>
    <scope>NUCLEOTIDE SEQUENCE [LARGE SCALE GENOMIC DNA]</scope>
    <source>
        <strain evidence="3">cv. Shenzhen</strain>
        <tissue evidence="2">Stem</tissue>
    </source>
</reference>
<dbReference type="PANTHER" id="PTHR36318">
    <property type="entry name" value="OS06G0581300 PROTEIN"/>
    <property type="match status" value="1"/>
</dbReference>
<dbReference type="AlphaFoldDB" id="A0A2I0B7B1"/>
<gene>
    <name evidence="2" type="ORF">AXF42_Ash005567</name>
</gene>
<feature type="transmembrane region" description="Helical" evidence="1">
    <location>
        <begin position="98"/>
        <end position="122"/>
    </location>
</feature>
<keyword evidence="1" id="KW-0472">Membrane</keyword>
<evidence type="ECO:0000313" key="3">
    <source>
        <dbReference type="Proteomes" id="UP000236161"/>
    </source>
</evidence>
<evidence type="ECO:0000313" key="2">
    <source>
        <dbReference type="EMBL" id="PKA63672.1"/>
    </source>
</evidence>
<dbReference type="Proteomes" id="UP000236161">
    <property type="component" value="Unassembled WGS sequence"/>
</dbReference>